<dbReference type="EMBL" id="JAMDLW010000045">
    <property type="protein sequence ID" value="MCY9522699.1"/>
    <property type="molecule type" value="Genomic_DNA"/>
</dbReference>
<gene>
    <name evidence="3" type="ORF">M5X09_24080</name>
</gene>
<dbReference type="Gene3D" id="3.30.559.30">
    <property type="entry name" value="Nonribosomal peptide synthetase, condensation domain"/>
    <property type="match status" value="1"/>
</dbReference>
<sequence>PFDLDEAPLLRTTVVRLGEARHLLLFDMHHIVSDGTSISILVDEFVKLYAGEALEPMQLQYKDYAVWQREHYADSRAYEQLEAYWMDQFAGELPVLSLPADHPRPAVRSFEGGRVDVELDGELAAAVRELARTSGATVYMVLLAAYSTLLARLGGQEEVIVGSPVAGRPQA</sequence>
<name>A0ABT4DZB6_9BACL</name>
<organism evidence="3 4">
    <name type="scientific">Paenibacillus apiarius</name>
    <dbReference type="NCBI Taxonomy" id="46240"/>
    <lineage>
        <taxon>Bacteria</taxon>
        <taxon>Bacillati</taxon>
        <taxon>Bacillota</taxon>
        <taxon>Bacilli</taxon>
        <taxon>Bacillales</taxon>
        <taxon>Paenibacillaceae</taxon>
        <taxon>Paenibacillus</taxon>
    </lineage>
</organism>
<feature type="non-terminal residue" evidence="3">
    <location>
        <position position="171"/>
    </location>
</feature>
<dbReference type="PANTHER" id="PTHR45527">
    <property type="entry name" value="NONRIBOSOMAL PEPTIDE SYNTHETASE"/>
    <property type="match status" value="1"/>
</dbReference>
<feature type="non-terminal residue" evidence="3">
    <location>
        <position position="1"/>
    </location>
</feature>
<keyword evidence="1" id="KW-0677">Repeat</keyword>
<reference evidence="3 4" key="1">
    <citation type="submission" date="2022-05" db="EMBL/GenBank/DDBJ databases">
        <title>Genome Sequencing of Bee-Associated Microbes.</title>
        <authorList>
            <person name="Dunlap C."/>
        </authorList>
    </citation>
    <scope>NUCLEOTIDE SEQUENCE [LARGE SCALE GENOMIC DNA]</scope>
    <source>
        <strain evidence="3 4">NRRL NRS-1438</strain>
    </source>
</reference>
<dbReference type="PANTHER" id="PTHR45527:SF1">
    <property type="entry name" value="FATTY ACID SYNTHASE"/>
    <property type="match status" value="1"/>
</dbReference>
<dbReference type="Proteomes" id="UP001207626">
    <property type="component" value="Unassembled WGS sequence"/>
</dbReference>
<evidence type="ECO:0000256" key="1">
    <source>
        <dbReference type="ARBA" id="ARBA00022737"/>
    </source>
</evidence>
<accession>A0ABT4DZB6</accession>
<dbReference type="Pfam" id="PF00668">
    <property type="entry name" value="Condensation"/>
    <property type="match status" value="1"/>
</dbReference>
<dbReference type="InterPro" id="IPR023213">
    <property type="entry name" value="CAT-like_dom_sf"/>
</dbReference>
<protein>
    <submittedName>
        <fullName evidence="3">Condensation domain-containing protein</fullName>
    </submittedName>
</protein>
<evidence type="ECO:0000259" key="2">
    <source>
        <dbReference type="Pfam" id="PF00668"/>
    </source>
</evidence>
<dbReference type="Gene3D" id="3.30.559.10">
    <property type="entry name" value="Chloramphenicol acetyltransferase-like domain"/>
    <property type="match status" value="1"/>
</dbReference>
<evidence type="ECO:0000313" key="4">
    <source>
        <dbReference type="Proteomes" id="UP001207626"/>
    </source>
</evidence>
<evidence type="ECO:0000313" key="3">
    <source>
        <dbReference type="EMBL" id="MCY9522699.1"/>
    </source>
</evidence>
<comment type="caution">
    <text evidence="3">The sequence shown here is derived from an EMBL/GenBank/DDBJ whole genome shotgun (WGS) entry which is preliminary data.</text>
</comment>
<dbReference type="SUPFAM" id="SSF52777">
    <property type="entry name" value="CoA-dependent acyltransferases"/>
    <property type="match status" value="2"/>
</dbReference>
<proteinExistence type="predicted"/>
<dbReference type="InterPro" id="IPR001242">
    <property type="entry name" value="Condensation_dom"/>
</dbReference>
<keyword evidence="4" id="KW-1185">Reference proteome</keyword>
<feature type="domain" description="Condensation" evidence="2">
    <location>
        <begin position="1"/>
        <end position="170"/>
    </location>
</feature>
<dbReference type="RefSeq" id="WP_268601774.1">
    <property type="nucleotide sequence ID" value="NZ_JAMDLV010000013.1"/>
</dbReference>